<sequence length="109" mass="12132">MTKILTQTMVLFNGSFDTKQHTRPTVLRGLRNLRAGIVVVLLFIDSRRPKKKPNVLLFLSLAFSSGNRILISPDTLSISIPYAPREVKKAGDILARVTVSLLAHHVLPM</sequence>
<reference evidence="1" key="1">
    <citation type="submission" date="2022-06" db="EMBL/GenBank/DDBJ databases">
        <title>Fusarium solani species complex genomes reveal bases of compartmentalisation and animal pathogenesis.</title>
        <authorList>
            <person name="Tsai I.J."/>
        </authorList>
    </citation>
    <scope>NUCLEOTIDE SEQUENCE</scope>
    <source>
        <strain evidence="1">Fu6.1</strain>
    </source>
</reference>
<evidence type="ECO:0000313" key="2">
    <source>
        <dbReference type="Proteomes" id="UP001065298"/>
    </source>
</evidence>
<dbReference type="EMBL" id="CM046507">
    <property type="protein sequence ID" value="KAI8669363.1"/>
    <property type="molecule type" value="Genomic_DNA"/>
</dbReference>
<gene>
    <name evidence="1" type="ORF">NCS57_00751200</name>
</gene>
<name>A0ACC0QYN0_9HYPO</name>
<accession>A0ACC0QYN0</accession>
<dbReference type="Proteomes" id="UP001065298">
    <property type="component" value="Chromosome 5"/>
</dbReference>
<evidence type="ECO:0000313" key="1">
    <source>
        <dbReference type="EMBL" id="KAI8669363.1"/>
    </source>
</evidence>
<keyword evidence="2" id="KW-1185">Reference proteome</keyword>
<comment type="caution">
    <text evidence="1">The sequence shown here is derived from an EMBL/GenBank/DDBJ whole genome shotgun (WGS) entry which is preliminary data.</text>
</comment>
<protein>
    <submittedName>
        <fullName evidence="1">Uncharacterized protein</fullName>
    </submittedName>
</protein>
<organism evidence="1 2">
    <name type="scientific">Fusarium keratoplasticum</name>
    <dbReference type="NCBI Taxonomy" id="1328300"/>
    <lineage>
        <taxon>Eukaryota</taxon>
        <taxon>Fungi</taxon>
        <taxon>Dikarya</taxon>
        <taxon>Ascomycota</taxon>
        <taxon>Pezizomycotina</taxon>
        <taxon>Sordariomycetes</taxon>
        <taxon>Hypocreomycetidae</taxon>
        <taxon>Hypocreales</taxon>
        <taxon>Nectriaceae</taxon>
        <taxon>Fusarium</taxon>
        <taxon>Fusarium solani species complex</taxon>
    </lineage>
</organism>
<proteinExistence type="predicted"/>